<reference evidence="2 3" key="1">
    <citation type="journal article" date="2011" name="Front. Microbiol.">
        <title>Two Strains of Crocosphaera watsonii with Highly Conserved Genomes are Distinguished by Strain-Specific Features.</title>
        <authorList>
            <person name="Bench S.R."/>
            <person name="Ilikchyan I.N."/>
            <person name="Tripp H.J."/>
            <person name="Zehr J.P."/>
        </authorList>
    </citation>
    <scope>NUCLEOTIDE SEQUENCE [LARGE SCALE GENOMIC DNA]</scope>
    <source>
        <strain evidence="2 3">WH 0003</strain>
    </source>
</reference>
<feature type="transmembrane region" description="Helical" evidence="1">
    <location>
        <begin position="33"/>
        <end position="54"/>
    </location>
</feature>
<feature type="transmembrane region" description="Helical" evidence="1">
    <location>
        <begin position="112"/>
        <end position="139"/>
    </location>
</feature>
<organism evidence="2 3">
    <name type="scientific">Crocosphaera watsonii WH 0003</name>
    <dbReference type="NCBI Taxonomy" id="423471"/>
    <lineage>
        <taxon>Bacteria</taxon>
        <taxon>Bacillati</taxon>
        <taxon>Cyanobacteriota</taxon>
        <taxon>Cyanophyceae</taxon>
        <taxon>Oscillatoriophycideae</taxon>
        <taxon>Chroococcales</taxon>
        <taxon>Aphanothecaceae</taxon>
        <taxon>Crocosphaera</taxon>
    </lineage>
</organism>
<gene>
    <name evidence="2" type="ORF">CWATWH0003_0507</name>
</gene>
<protein>
    <recommendedName>
        <fullName evidence="4">DUF3611 family protein</fullName>
    </recommendedName>
</protein>
<dbReference type="InterPro" id="IPR022051">
    <property type="entry name" value="DUF3611"/>
</dbReference>
<feature type="transmembrane region" description="Helical" evidence="1">
    <location>
        <begin position="66"/>
        <end position="86"/>
    </location>
</feature>
<sequence length="192" mass="20840">MSKNYEISRPLPPLPPNVKRAARILQWSGNIGFWGQLVLGVLAAALLFLALAGLVAQETSTEGTSFSVFCSIAGVIALVISILICFRYKKIAQLMRNPEAKSRPKKSSTLQLIRVGLLSNLVGIFLSIIGAEGFVGILWRKLSNIPQGAAVYDTSKLPTPSEILLLLANTHTILCHFAGIVVGLYLLDRLDR</sequence>
<feature type="transmembrane region" description="Helical" evidence="1">
    <location>
        <begin position="163"/>
        <end position="187"/>
    </location>
</feature>
<dbReference type="AlphaFoldDB" id="G5IZ10"/>
<dbReference type="PANTHER" id="PTHR34548">
    <property type="entry name" value="PROTEIN TIC 21, CHLOROPLASTIC"/>
    <property type="match status" value="1"/>
</dbReference>
<proteinExistence type="predicted"/>
<dbReference type="PANTHER" id="PTHR34548:SF2">
    <property type="entry name" value="PROTEIN TIC 21, CHLOROPLASTIC"/>
    <property type="match status" value="1"/>
</dbReference>
<dbReference type="GeneID" id="88764431"/>
<accession>G5IZ10</accession>
<name>G5IZ10_CROWT</name>
<dbReference type="EMBL" id="AESD01000083">
    <property type="protein sequence ID" value="EHJ14819.1"/>
    <property type="molecule type" value="Genomic_DNA"/>
</dbReference>
<evidence type="ECO:0000313" key="3">
    <source>
        <dbReference type="Proteomes" id="UP000003477"/>
    </source>
</evidence>
<keyword evidence="1" id="KW-1133">Transmembrane helix</keyword>
<keyword evidence="1" id="KW-0472">Membrane</keyword>
<evidence type="ECO:0000313" key="2">
    <source>
        <dbReference type="EMBL" id="EHJ14819.1"/>
    </source>
</evidence>
<dbReference type="PATRIC" id="fig|423471.3.peg.467"/>
<dbReference type="Proteomes" id="UP000003477">
    <property type="component" value="Unassembled WGS sequence"/>
</dbReference>
<keyword evidence="1" id="KW-0812">Transmembrane</keyword>
<comment type="caution">
    <text evidence="2">The sequence shown here is derived from an EMBL/GenBank/DDBJ whole genome shotgun (WGS) entry which is preliminary data.</text>
</comment>
<evidence type="ECO:0000256" key="1">
    <source>
        <dbReference type="SAM" id="Phobius"/>
    </source>
</evidence>
<evidence type="ECO:0008006" key="4">
    <source>
        <dbReference type="Google" id="ProtNLM"/>
    </source>
</evidence>
<dbReference type="Pfam" id="PF12263">
    <property type="entry name" value="DUF3611"/>
    <property type="match status" value="1"/>
</dbReference>
<dbReference type="RefSeq" id="WP_007303556.1">
    <property type="nucleotide sequence ID" value="NZ_AESD01000083.1"/>
</dbReference>